<protein>
    <submittedName>
        <fullName evidence="1">Uncharacterized protein</fullName>
    </submittedName>
</protein>
<sequence length="246" mass="26568">ADYELAMHLQEQQTGGPVRLDAVTMMLGGGDRQVGASPASPFACWVVDVDARLTDEAALLFPLQFVAQVRLDSSTGFLLLSPEAPSLLEEPGGAARGSQAQLSEEERFERSQRWALASNVSCAPMLEKMSYQTLFQAAKMRGVSFDLYHNTGCIFTFLDVVQQLFTLLAVDKTPEQCARRLAAGVAAVAEGPPSAKGGAAVRPTKVAVPRDATRPLGRDDEVSDNLSIADVQMALRVCLKRWADKK</sequence>
<dbReference type="EMBL" id="CAJNNW010032790">
    <property type="protein sequence ID" value="CAE8715436.1"/>
    <property type="molecule type" value="Genomic_DNA"/>
</dbReference>
<name>A0A813KYZ4_POLGL</name>
<evidence type="ECO:0000313" key="1">
    <source>
        <dbReference type="EMBL" id="CAE8715436.1"/>
    </source>
</evidence>
<evidence type="ECO:0000313" key="2">
    <source>
        <dbReference type="Proteomes" id="UP000626109"/>
    </source>
</evidence>
<accession>A0A813KYZ4</accession>
<gene>
    <name evidence="1" type="ORF">PGLA2088_LOCUS38542</name>
</gene>
<dbReference type="AlphaFoldDB" id="A0A813KYZ4"/>
<feature type="non-terminal residue" evidence="1">
    <location>
        <position position="246"/>
    </location>
</feature>
<proteinExistence type="predicted"/>
<dbReference type="Proteomes" id="UP000626109">
    <property type="component" value="Unassembled WGS sequence"/>
</dbReference>
<comment type="caution">
    <text evidence="1">The sequence shown here is derived from an EMBL/GenBank/DDBJ whole genome shotgun (WGS) entry which is preliminary data.</text>
</comment>
<reference evidence="1" key="1">
    <citation type="submission" date="2021-02" db="EMBL/GenBank/DDBJ databases">
        <authorList>
            <person name="Dougan E. K."/>
            <person name="Rhodes N."/>
            <person name="Thang M."/>
            <person name="Chan C."/>
        </authorList>
    </citation>
    <scope>NUCLEOTIDE SEQUENCE</scope>
</reference>
<organism evidence="1 2">
    <name type="scientific">Polarella glacialis</name>
    <name type="common">Dinoflagellate</name>
    <dbReference type="NCBI Taxonomy" id="89957"/>
    <lineage>
        <taxon>Eukaryota</taxon>
        <taxon>Sar</taxon>
        <taxon>Alveolata</taxon>
        <taxon>Dinophyceae</taxon>
        <taxon>Suessiales</taxon>
        <taxon>Suessiaceae</taxon>
        <taxon>Polarella</taxon>
    </lineage>
</organism>